<gene>
    <name evidence="1" type="ORF">SELMODRAFT_403641</name>
</gene>
<organism evidence="2">
    <name type="scientific">Selaginella moellendorffii</name>
    <name type="common">Spikemoss</name>
    <dbReference type="NCBI Taxonomy" id="88036"/>
    <lineage>
        <taxon>Eukaryota</taxon>
        <taxon>Viridiplantae</taxon>
        <taxon>Streptophyta</taxon>
        <taxon>Embryophyta</taxon>
        <taxon>Tracheophyta</taxon>
        <taxon>Lycopodiopsida</taxon>
        <taxon>Selaginellales</taxon>
        <taxon>Selaginellaceae</taxon>
        <taxon>Selaginella</taxon>
    </lineage>
</organism>
<reference evidence="1 2" key="1">
    <citation type="journal article" date="2011" name="Science">
        <title>The Selaginella genome identifies genetic changes associated with the evolution of vascular plants.</title>
        <authorList>
            <person name="Banks J.A."/>
            <person name="Nishiyama T."/>
            <person name="Hasebe M."/>
            <person name="Bowman J.L."/>
            <person name="Gribskov M."/>
            <person name="dePamphilis C."/>
            <person name="Albert V.A."/>
            <person name="Aono N."/>
            <person name="Aoyama T."/>
            <person name="Ambrose B.A."/>
            <person name="Ashton N.W."/>
            <person name="Axtell M.J."/>
            <person name="Barker E."/>
            <person name="Barker M.S."/>
            <person name="Bennetzen J.L."/>
            <person name="Bonawitz N.D."/>
            <person name="Chapple C."/>
            <person name="Cheng C."/>
            <person name="Correa L.G."/>
            <person name="Dacre M."/>
            <person name="DeBarry J."/>
            <person name="Dreyer I."/>
            <person name="Elias M."/>
            <person name="Engstrom E.M."/>
            <person name="Estelle M."/>
            <person name="Feng L."/>
            <person name="Finet C."/>
            <person name="Floyd S.K."/>
            <person name="Frommer W.B."/>
            <person name="Fujita T."/>
            <person name="Gramzow L."/>
            <person name="Gutensohn M."/>
            <person name="Harholt J."/>
            <person name="Hattori M."/>
            <person name="Heyl A."/>
            <person name="Hirai T."/>
            <person name="Hiwatashi Y."/>
            <person name="Ishikawa M."/>
            <person name="Iwata M."/>
            <person name="Karol K.G."/>
            <person name="Koehler B."/>
            <person name="Kolukisaoglu U."/>
            <person name="Kubo M."/>
            <person name="Kurata T."/>
            <person name="Lalonde S."/>
            <person name="Li K."/>
            <person name="Li Y."/>
            <person name="Litt A."/>
            <person name="Lyons E."/>
            <person name="Manning G."/>
            <person name="Maruyama T."/>
            <person name="Michael T.P."/>
            <person name="Mikami K."/>
            <person name="Miyazaki S."/>
            <person name="Morinaga S."/>
            <person name="Murata T."/>
            <person name="Mueller-Roeber B."/>
            <person name="Nelson D.R."/>
            <person name="Obara M."/>
            <person name="Oguri Y."/>
            <person name="Olmstead R.G."/>
            <person name="Onodera N."/>
            <person name="Petersen B.L."/>
            <person name="Pils B."/>
            <person name="Prigge M."/>
            <person name="Rensing S.A."/>
            <person name="Riano-Pachon D.M."/>
            <person name="Roberts A.W."/>
            <person name="Sato Y."/>
            <person name="Scheller H.V."/>
            <person name="Schulz B."/>
            <person name="Schulz C."/>
            <person name="Shakirov E.V."/>
            <person name="Shibagaki N."/>
            <person name="Shinohara N."/>
            <person name="Shippen D.E."/>
            <person name="Soerensen I."/>
            <person name="Sotooka R."/>
            <person name="Sugimoto N."/>
            <person name="Sugita M."/>
            <person name="Sumikawa N."/>
            <person name="Tanurdzic M."/>
            <person name="Theissen G."/>
            <person name="Ulvskov P."/>
            <person name="Wakazuki S."/>
            <person name="Weng J.K."/>
            <person name="Willats W.W."/>
            <person name="Wipf D."/>
            <person name="Wolf P.G."/>
            <person name="Yang L."/>
            <person name="Zimmer A.D."/>
            <person name="Zhu Q."/>
            <person name="Mitros T."/>
            <person name="Hellsten U."/>
            <person name="Loque D."/>
            <person name="Otillar R."/>
            <person name="Salamov A."/>
            <person name="Schmutz J."/>
            <person name="Shapiro H."/>
            <person name="Lindquist E."/>
            <person name="Lucas S."/>
            <person name="Rokhsar D."/>
            <person name="Grigoriev I.V."/>
        </authorList>
    </citation>
    <scope>NUCLEOTIDE SEQUENCE [LARGE SCALE GENOMIC DNA]</scope>
</reference>
<sequence length="196" mass="22584">MAAGIVHCDSTGVQRGLQLWINLSSRVDRRQDVLDWEAPREHLVWGLLRCHSRCSANSWLPKKSCPRKNLFCIECKVPLSQECRDDHGSNHMNTLQILVAGHQDSVVCRHCRRVLHKARFTVNSSAKESLSICSSPKSIRLRTRTFRHRLLSLARWPELHEYNRMIETVVSSTIIKPKWSFGLPRRRLSATGNESH</sequence>
<dbReference type="HOGENOM" id="CLU_1392285_0_0_1"/>
<protein>
    <submittedName>
        <fullName evidence="1">Uncharacterized protein</fullName>
    </submittedName>
</protein>
<dbReference type="KEGG" id="smo:SELMODRAFT_403641"/>
<evidence type="ECO:0000313" key="2">
    <source>
        <dbReference type="Proteomes" id="UP000001514"/>
    </source>
</evidence>
<proteinExistence type="predicted"/>
<dbReference type="Gramene" id="EFJ37369">
    <property type="protein sequence ID" value="EFJ37369"/>
    <property type="gene ID" value="SELMODRAFT_403641"/>
</dbReference>
<dbReference type="Proteomes" id="UP000001514">
    <property type="component" value="Unassembled WGS sequence"/>
</dbReference>
<dbReference type="EMBL" id="GL377566">
    <property type="protein sequence ID" value="EFJ37369.1"/>
    <property type="molecule type" value="Genomic_DNA"/>
</dbReference>
<evidence type="ECO:0000313" key="1">
    <source>
        <dbReference type="EMBL" id="EFJ37369.1"/>
    </source>
</evidence>
<dbReference type="InParanoid" id="D8QS28"/>
<keyword evidence="2" id="KW-1185">Reference proteome</keyword>
<name>D8QS28_SELML</name>
<dbReference type="AlphaFoldDB" id="D8QS28"/>
<accession>D8QS28</accession>